<dbReference type="RefSeq" id="WP_200352337.1">
    <property type="nucleotide sequence ID" value="NZ_BAABHZ010000001.1"/>
</dbReference>
<dbReference type="AlphaFoldDB" id="A0A934R5M2"/>
<protein>
    <submittedName>
        <fullName evidence="1">Uncharacterized protein</fullName>
    </submittedName>
</protein>
<evidence type="ECO:0000313" key="2">
    <source>
        <dbReference type="Proteomes" id="UP000600139"/>
    </source>
</evidence>
<organism evidence="1 2">
    <name type="scientific">Luteolibacter yonseiensis</name>
    <dbReference type="NCBI Taxonomy" id="1144680"/>
    <lineage>
        <taxon>Bacteria</taxon>
        <taxon>Pseudomonadati</taxon>
        <taxon>Verrucomicrobiota</taxon>
        <taxon>Verrucomicrobiia</taxon>
        <taxon>Verrucomicrobiales</taxon>
        <taxon>Verrucomicrobiaceae</taxon>
        <taxon>Luteolibacter</taxon>
    </lineage>
</organism>
<name>A0A934R5M2_9BACT</name>
<dbReference type="Proteomes" id="UP000600139">
    <property type="component" value="Unassembled WGS sequence"/>
</dbReference>
<reference evidence="1" key="1">
    <citation type="submission" date="2021-01" db="EMBL/GenBank/DDBJ databases">
        <title>Modified the classification status of verrucomicrobia.</title>
        <authorList>
            <person name="Feng X."/>
        </authorList>
    </citation>
    <scope>NUCLEOTIDE SEQUENCE</scope>
    <source>
        <strain evidence="1">JCM 18052</strain>
    </source>
</reference>
<keyword evidence="2" id="KW-1185">Reference proteome</keyword>
<proteinExistence type="predicted"/>
<sequence>MECHSPAAVISPARGERAWVLDWKQHRLAIPPAIAAAPLYLSTLSLSGLIADAGEEIRYNALGGVTGPTGEENEQHSNLSVTRKILGKFSRVCTSFEH</sequence>
<dbReference type="EMBL" id="JAENIK010000012">
    <property type="protein sequence ID" value="MBK1817394.1"/>
    <property type="molecule type" value="Genomic_DNA"/>
</dbReference>
<accession>A0A934R5M2</accession>
<comment type="caution">
    <text evidence="1">The sequence shown here is derived from an EMBL/GenBank/DDBJ whole genome shotgun (WGS) entry which is preliminary data.</text>
</comment>
<gene>
    <name evidence="1" type="ORF">JIN84_17370</name>
</gene>
<evidence type="ECO:0000313" key="1">
    <source>
        <dbReference type="EMBL" id="MBK1817394.1"/>
    </source>
</evidence>